<dbReference type="Pfam" id="PF21332">
    <property type="entry name" value="AmiR_N"/>
    <property type="match status" value="1"/>
</dbReference>
<dbReference type="GO" id="GO:0003723">
    <property type="term" value="F:RNA binding"/>
    <property type="evidence" value="ECO:0007669"/>
    <property type="project" value="InterPro"/>
</dbReference>
<dbReference type="RefSeq" id="WP_084931714.1">
    <property type="nucleotide sequence ID" value="NZ_MLFR01000001.1"/>
</dbReference>
<dbReference type="InterPro" id="IPR011006">
    <property type="entry name" value="CheY-like_superfamily"/>
</dbReference>
<reference evidence="2 3" key="1">
    <citation type="journal article" date="2017" name="Antonie Van Leeuwenhoek">
        <title>Phylogenomic resolution of the bacterial genus Pantoea and its relationship with Erwinia and Tatumella.</title>
        <authorList>
            <person name="Palmer M."/>
            <person name="Steenkamp E.T."/>
            <person name="Coetzee M.P."/>
            <person name="Chan W.Y."/>
            <person name="van Zyl E."/>
            <person name="De Maayer P."/>
            <person name="Coutinho T.A."/>
            <person name="Blom J."/>
            <person name="Smits T.H."/>
            <person name="Duffy B."/>
            <person name="Venter S.N."/>
        </authorList>
    </citation>
    <scope>NUCLEOTIDE SEQUENCE [LARGE SCALE GENOMIC DNA]</scope>
    <source>
        <strain evidence="2 3">LMG 26275</strain>
    </source>
</reference>
<dbReference type="Pfam" id="PF03861">
    <property type="entry name" value="ANTAR"/>
    <property type="match status" value="1"/>
</dbReference>
<dbReference type="AlphaFoldDB" id="A0A1X1D5I9"/>
<gene>
    <name evidence="2" type="ORF">HA51_02570</name>
</gene>
<protein>
    <submittedName>
        <fullName evidence="2">Antitermination regulator</fullName>
    </submittedName>
</protein>
<comment type="caution">
    <text evidence="2">The sequence shown here is derived from an EMBL/GenBank/DDBJ whole genome shotgun (WGS) entry which is preliminary data.</text>
</comment>
<feature type="domain" description="ANTAR" evidence="1">
    <location>
        <begin position="129"/>
        <end position="190"/>
    </location>
</feature>
<organism evidence="2 3">
    <name type="scientific">Pantoea rwandensis</name>
    <dbReference type="NCBI Taxonomy" id="1076550"/>
    <lineage>
        <taxon>Bacteria</taxon>
        <taxon>Pseudomonadati</taxon>
        <taxon>Pseudomonadota</taxon>
        <taxon>Gammaproteobacteria</taxon>
        <taxon>Enterobacterales</taxon>
        <taxon>Erwiniaceae</taxon>
        <taxon>Pantoea</taxon>
    </lineage>
</organism>
<sequence length="197" mass="22327">MNEQSLLATLSGVRLHIFHPDSQSVRAFCASLTQLGCQVQHSWPPEASFPAETQVLLVAIETHYQTRLLRLFETIKHQHTPAIALADCHDARLFPLLLQLQPAAIAERELNPFALIVQIIGSWQTAQQNSQLRIEHAARHQRKVRNERLAQAKGVLMQTFGLDESGAYHFMRTEAMNTRSSLEFTAERVLNQLQKLS</sequence>
<evidence type="ECO:0000259" key="1">
    <source>
        <dbReference type="PROSITE" id="PS50921"/>
    </source>
</evidence>
<dbReference type="Gene3D" id="1.10.10.10">
    <property type="entry name" value="Winged helix-like DNA-binding domain superfamily/Winged helix DNA-binding domain"/>
    <property type="match status" value="1"/>
</dbReference>
<dbReference type="SUPFAM" id="SSF52172">
    <property type="entry name" value="CheY-like"/>
    <property type="match status" value="1"/>
</dbReference>
<dbReference type="InterPro" id="IPR049021">
    <property type="entry name" value="AmiR_N"/>
</dbReference>
<proteinExistence type="predicted"/>
<name>A0A1X1D5I9_9GAMM</name>
<dbReference type="InterPro" id="IPR005561">
    <property type="entry name" value="ANTAR"/>
</dbReference>
<dbReference type="EMBL" id="MLFR01000001">
    <property type="protein sequence ID" value="ORM71962.1"/>
    <property type="molecule type" value="Genomic_DNA"/>
</dbReference>
<dbReference type="OrthoDB" id="8720242at2"/>
<dbReference type="InterPro" id="IPR036388">
    <property type="entry name" value="WH-like_DNA-bd_sf"/>
</dbReference>
<dbReference type="Proteomes" id="UP000193558">
    <property type="component" value="Unassembled WGS sequence"/>
</dbReference>
<accession>A0A1X1D5I9</accession>
<evidence type="ECO:0000313" key="2">
    <source>
        <dbReference type="EMBL" id="ORM71962.1"/>
    </source>
</evidence>
<dbReference type="PROSITE" id="PS50921">
    <property type="entry name" value="ANTAR"/>
    <property type="match status" value="1"/>
</dbReference>
<evidence type="ECO:0000313" key="3">
    <source>
        <dbReference type="Proteomes" id="UP000193558"/>
    </source>
</evidence>
<dbReference type="SMART" id="SM01012">
    <property type="entry name" value="ANTAR"/>
    <property type="match status" value="1"/>
</dbReference>
<dbReference type="Gene3D" id="3.40.50.2300">
    <property type="match status" value="1"/>
</dbReference>